<dbReference type="InterPro" id="IPR014721">
    <property type="entry name" value="Ribsml_uS5_D2-typ_fold_subgr"/>
</dbReference>
<dbReference type="EMBL" id="JANIEX010001950">
    <property type="protein sequence ID" value="KAJ3553171.1"/>
    <property type="molecule type" value="Genomic_DNA"/>
</dbReference>
<evidence type="ECO:0000256" key="3">
    <source>
        <dbReference type="ARBA" id="ARBA00008945"/>
    </source>
</evidence>
<dbReference type="FunFam" id="3.30.160.20:FF:000022">
    <property type="entry name" value="28S ribosomal protein S5, mitochondrial"/>
    <property type="match status" value="1"/>
</dbReference>
<comment type="similarity">
    <text evidence="3 12">Belongs to the universal ribosomal protein uS5 family.</text>
</comment>
<evidence type="ECO:0000259" key="13">
    <source>
        <dbReference type="PROSITE" id="PS50881"/>
    </source>
</evidence>
<dbReference type="GO" id="GO:0005763">
    <property type="term" value="C:mitochondrial small ribosomal subunit"/>
    <property type="evidence" value="ECO:0007669"/>
    <property type="project" value="UniProtKB-ARBA"/>
</dbReference>
<dbReference type="InterPro" id="IPR036291">
    <property type="entry name" value="NAD(P)-bd_dom_sf"/>
</dbReference>
<dbReference type="InterPro" id="IPR005324">
    <property type="entry name" value="Ribosomal_uS5_C"/>
</dbReference>
<comment type="subcellular location">
    <subcellularLocation>
        <location evidence="1">Mitochondrion</location>
    </subcellularLocation>
</comment>
<dbReference type="PANTHER" id="PTHR43976:SF16">
    <property type="entry name" value="SHORT-CHAIN DEHYDROGENASE_REDUCTASE FAMILY PROTEIN"/>
    <property type="match status" value="1"/>
</dbReference>
<dbReference type="GO" id="GO:0003723">
    <property type="term" value="F:RNA binding"/>
    <property type="evidence" value="ECO:0007669"/>
    <property type="project" value="InterPro"/>
</dbReference>
<dbReference type="Proteomes" id="UP001213000">
    <property type="component" value="Unassembled WGS sequence"/>
</dbReference>
<dbReference type="AlphaFoldDB" id="A0AAD5VGE6"/>
<dbReference type="InterPro" id="IPR013810">
    <property type="entry name" value="Ribosomal_uS5_N"/>
</dbReference>
<reference evidence="14" key="1">
    <citation type="submission" date="2022-07" db="EMBL/GenBank/DDBJ databases">
        <title>Genome Sequence of Leucocoprinus birnbaumii.</title>
        <authorList>
            <person name="Buettner E."/>
        </authorList>
    </citation>
    <scope>NUCLEOTIDE SEQUENCE</scope>
    <source>
        <strain evidence="14">VT141</strain>
    </source>
</reference>
<gene>
    <name evidence="14" type="ORF">NP233_g12710</name>
</gene>
<name>A0AAD5VGE6_9AGAR</name>
<dbReference type="GO" id="GO:0016491">
    <property type="term" value="F:oxidoreductase activity"/>
    <property type="evidence" value="ECO:0007669"/>
    <property type="project" value="UniProtKB-KW"/>
</dbReference>
<dbReference type="GO" id="GO:0006412">
    <property type="term" value="P:translation"/>
    <property type="evidence" value="ECO:0007669"/>
    <property type="project" value="InterPro"/>
</dbReference>
<dbReference type="GO" id="GO:0005743">
    <property type="term" value="C:mitochondrial inner membrane"/>
    <property type="evidence" value="ECO:0007669"/>
    <property type="project" value="UniProtKB-ARBA"/>
</dbReference>
<evidence type="ECO:0000256" key="12">
    <source>
        <dbReference type="RuleBase" id="RU003823"/>
    </source>
</evidence>
<evidence type="ECO:0000256" key="8">
    <source>
        <dbReference type="ARBA" id="ARBA00039335"/>
    </source>
</evidence>
<keyword evidence="4 10" id="KW-0689">Ribosomal protein</keyword>
<protein>
    <recommendedName>
        <fullName evidence="8">Small ribosomal subunit protein uS5m</fullName>
    </recommendedName>
    <alternativeName>
        <fullName evidence="9">28S ribosomal protein S5, mitochondrial</fullName>
    </alternativeName>
</protein>
<evidence type="ECO:0000256" key="5">
    <source>
        <dbReference type="ARBA" id="ARBA00023002"/>
    </source>
</evidence>
<dbReference type="FunFam" id="3.30.230.10:FF:000002">
    <property type="entry name" value="30S ribosomal protein S5"/>
    <property type="match status" value="1"/>
</dbReference>
<organism evidence="14 15">
    <name type="scientific">Leucocoprinus birnbaumii</name>
    <dbReference type="NCBI Taxonomy" id="56174"/>
    <lineage>
        <taxon>Eukaryota</taxon>
        <taxon>Fungi</taxon>
        <taxon>Dikarya</taxon>
        <taxon>Basidiomycota</taxon>
        <taxon>Agaricomycotina</taxon>
        <taxon>Agaricomycetes</taxon>
        <taxon>Agaricomycetidae</taxon>
        <taxon>Agaricales</taxon>
        <taxon>Agaricineae</taxon>
        <taxon>Agaricaceae</taxon>
        <taxon>Leucocoprinus</taxon>
    </lineage>
</organism>
<accession>A0AAD5VGE6</accession>
<keyword evidence="6" id="KW-0496">Mitochondrion</keyword>
<dbReference type="SUPFAM" id="SSF54211">
    <property type="entry name" value="Ribosomal protein S5 domain 2-like"/>
    <property type="match status" value="1"/>
</dbReference>
<evidence type="ECO:0000256" key="4">
    <source>
        <dbReference type="ARBA" id="ARBA00022980"/>
    </source>
</evidence>
<dbReference type="Pfam" id="PF00333">
    <property type="entry name" value="Ribosomal_S5"/>
    <property type="match status" value="1"/>
</dbReference>
<evidence type="ECO:0000256" key="9">
    <source>
        <dbReference type="ARBA" id="ARBA00041606"/>
    </source>
</evidence>
<proteinExistence type="inferred from homology"/>
<dbReference type="SUPFAM" id="SSF54768">
    <property type="entry name" value="dsRNA-binding domain-like"/>
    <property type="match status" value="1"/>
</dbReference>
<evidence type="ECO:0000313" key="14">
    <source>
        <dbReference type="EMBL" id="KAJ3553171.1"/>
    </source>
</evidence>
<dbReference type="PROSITE" id="PS50881">
    <property type="entry name" value="S5_DSRBD"/>
    <property type="match status" value="1"/>
</dbReference>
<dbReference type="PRINTS" id="PR00080">
    <property type="entry name" value="SDRFAMILY"/>
</dbReference>
<dbReference type="InterPro" id="IPR051911">
    <property type="entry name" value="SDR_oxidoreductase"/>
</dbReference>
<evidence type="ECO:0000256" key="7">
    <source>
        <dbReference type="ARBA" id="ARBA00023274"/>
    </source>
</evidence>
<dbReference type="InterPro" id="IPR002347">
    <property type="entry name" value="SDR_fam"/>
</dbReference>
<keyword evidence="15" id="KW-1185">Reference proteome</keyword>
<dbReference type="Gene3D" id="3.30.160.20">
    <property type="match status" value="1"/>
</dbReference>
<dbReference type="PANTHER" id="PTHR43976">
    <property type="entry name" value="SHORT CHAIN DEHYDROGENASE"/>
    <property type="match status" value="1"/>
</dbReference>
<evidence type="ECO:0000256" key="10">
    <source>
        <dbReference type="PROSITE-ProRule" id="PRU00268"/>
    </source>
</evidence>
<dbReference type="Gene3D" id="3.30.230.10">
    <property type="match status" value="1"/>
</dbReference>
<keyword evidence="7 10" id="KW-0687">Ribonucleoprotein</keyword>
<dbReference type="GO" id="GO:0003735">
    <property type="term" value="F:structural constituent of ribosome"/>
    <property type="evidence" value="ECO:0007669"/>
    <property type="project" value="UniProtKB-UniRule"/>
</dbReference>
<sequence length="439" mass="47858">MMEKFYTSVLLSHRIVHQTGKGKVRSHWYLVLTGNGNSLVGYGQGKHAKPRIAIQQARAAAIKNMDYVERFEERTVWTEMSAKLGATKLVLCPRPVGFGLRCNPSLHQVLRAAGFKDISAKVWGSRNKMNVIKCAFMLLQAGHAPPGMGDGIGGKGAKLSRGVGMMAPIANAGPLTWLITGTSLGFGYRLALIALSRGDNSKKERLKTFQFDLSDSEDVVKQMVEDAHEVWGRIDVLVNNAGWAWRGMLEESGVSALQTLTDTNIIGTAKITFAVLPYMHARRTGTVVTISRMSWKAELPSIGSYAMVKSALRAFSENLGAELAPFNIRTLIVEPGSFRTEGIYSPGWHEDNLTADYDDLRKAAQKTFASLPGNEPGDALKAMTAVVDVVRGEGPAKGKAWPNYLILGEDGEAAVWNKCAVMLDVLEEGKDVTRGTRFS</sequence>
<comment type="caution">
    <text evidence="14">The sequence shown here is derived from an EMBL/GenBank/DDBJ whole genome shotgun (WGS) entry which is preliminary data.</text>
</comment>
<feature type="domain" description="S5 DRBM" evidence="13">
    <location>
        <begin position="5"/>
        <end position="68"/>
    </location>
</feature>
<dbReference type="Gene3D" id="3.40.50.720">
    <property type="entry name" value="NAD(P)-binding Rossmann-like Domain"/>
    <property type="match status" value="1"/>
</dbReference>
<comment type="similarity">
    <text evidence="2 11">Belongs to the short-chain dehydrogenases/reductases (SDR) family.</text>
</comment>
<dbReference type="InterPro" id="IPR020568">
    <property type="entry name" value="Ribosomal_Su5_D2-typ_SF"/>
</dbReference>
<dbReference type="PRINTS" id="PR00081">
    <property type="entry name" value="GDHRDH"/>
</dbReference>
<evidence type="ECO:0000256" key="11">
    <source>
        <dbReference type="RuleBase" id="RU000363"/>
    </source>
</evidence>
<evidence type="ECO:0000256" key="2">
    <source>
        <dbReference type="ARBA" id="ARBA00006484"/>
    </source>
</evidence>
<evidence type="ECO:0000313" key="15">
    <source>
        <dbReference type="Proteomes" id="UP001213000"/>
    </source>
</evidence>
<keyword evidence="5" id="KW-0560">Oxidoreductase</keyword>
<dbReference type="Pfam" id="PF03719">
    <property type="entry name" value="Ribosomal_S5_C"/>
    <property type="match status" value="1"/>
</dbReference>
<evidence type="ECO:0000256" key="1">
    <source>
        <dbReference type="ARBA" id="ARBA00004173"/>
    </source>
</evidence>
<dbReference type="SUPFAM" id="SSF51735">
    <property type="entry name" value="NAD(P)-binding Rossmann-fold domains"/>
    <property type="match status" value="1"/>
</dbReference>
<dbReference type="Pfam" id="PF00106">
    <property type="entry name" value="adh_short"/>
    <property type="match status" value="1"/>
</dbReference>
<evidence type="ECO:0000256" key="6">
    <source>
        <dbReference type="ARBA" id="ARBA00023128"/>
    </source>
</evidence>